<feature type="transmembrane region" description="Helical" evidence="1">
    <location>
        <begin position="348"/>
        <end position="370"/>
    </location>
</feature>
<evidence type="ECO:0000313" key="3">
    <source>
        <dbReference type="Proteomes" id="UP000595197"/>
    </source>
</evidence>
<name>A0ABX7BDV7_9PROT</name>
<keyword evidence="1" id="KW-0472">Membrane</keyword>
<keyword evidence="3" id="KW-1185">Reference proteome</keyword>
<feature type="transmembrane region" description="Helical" evidence="1">
    <location>
        <begin position="241"/>
        <end position="259"/>
    </location>
</feature>
<protein>
    <recommendedName>
        <fullName evidence="4">Glycosyltransferase RgtA/B/C/D-like domain-containing protein</fullName>
    </recommendedName>
</protein>
<reference evidence="2" key="1">
    <citation type="submission" date="2021-02" db="EMBL/GenBank/DDBJ databases">
        <title>Skermanella TT6 skin isolate.</title>
        <authorList>
            <person name="Lee K."/>
            <person name="Ganzorig M."/>
        </authorList>
    </citation>
    <scope>NUCLEOTIDE SEQUENCE</scope>
    <source>
        <strain evidence="2">TT6</strain>
    </source>
</reference>
<feature type="transmembrane region" description="Helical" evidence="1">
    <location>
        <begin position="130"/>
        <end position="147"/>
    </location>
</feature>
<keyword evidence="1" id="KW-0812">Transmembrane</keyword>
<evidence type="ECO:0000313" key="2">
    <source>
        <dbReference type="EMBL" id="QQP91443.1"/>
    </source>
</evidence>
<dbReference type="EMBL" id="CP067420">
    <property type="protein sequence ID" value="QQP91443.1"/>
    <property type="molecule type" value="Genomic_DNA"/>
</dbReference>
<feature type="transmembrane region" description="Helical" evidence="1">
    <location>
        <begin position="318"/>
        <end position="336"/>
    </location>
</feature>
<evidence type="ECO:0008006" key="4">
    <source>
        <dbReference type="Google" id="ProtNLM"/>
    </source>
</evidence>
<accession>A0ABX7BDV7</accession>
<feature type="transmembrane region" description="Helical" evidence="1">
    <location>
        <begin position="382"/>
        <end position="406"/>
    </location>
</feature>
<evidence type="ECO:0000256" key="1">
    <source>
        <dbReference type="SAM" id="Phobius"/>
    </source>
</evidence>
<keyword evidence="1" id="KW-1133">Transmembrane helix</keyword>
<gene>
    <name evidence="2" type="ORF">IGS68_09665</name>
</gene>
<feature type="transmembrane region" description="Helical" evidence="1">
    <location>
        <begin position="279"/>
        <end position="297"/>
    </location>
</feature>
<feature type="transmembrane region" description="Helical" evidence="1">
    <location>
        <begin position="6"/>
        <end position="25"/>
    </location>
</feature>
<dbReference type="RefSeq" id="WP_201079375.1">
    <property type="nucleotide sequence ID" value="NZ_CP067420.1"/>
</dbReference>
<dbReference type="Proteomes" id="UP000595197">
    <property type="component" value="Chromosome"/>
</dbReference>
<proteinExistence type="predicted"/>
<feature type="transmembrane region" description="Helical" evidence="1">
    <location>
        <begin position="153"/>
        <end position="169"/>
    </location>
</feature>
<organism evidence="2 3">
    <name type="scientific">Skermanella cutis</name>
    <dbReference type="NCBI Taxonomy" id="2775420"/>
    <lineage>
        <taxon>Bacteria</taxon>
        <taxon>Pseudomonadati</taxon>
        <taxon>Pseudomonadota</taxon>
        <taxon>Alphaproteobacteria</taxon>
        <taxon>Rhodospirillales</taxon>
        <taxon>Azospirillaceae</taxon>
        <taxon>Skermanella</taxon>
    </lineage>
</organism>
<sequence length="699" mass="76578">MNNENVAVRSVLWAIALVLSLVLVFQDQIATGFAVTTGDRLDGIIQISILEHWNNVYKGLSDWDTTNYFFPYDSTLAYNDGYFLFGFWHALFRGAGADPFLSAELVNFVFRIIGFSATFILSRQILRLDFGWALLAAVLFTVSSGAFLQSGHAQILTVSLVPLFVWLAARMVSGLVTDSRAAALGWGTAAVVLYAAWLLTAFYTAWFLAFYTLLCLLALPFTGQVGRSIAYQGLALARRHALVLVLLLGVTAISLMPFLELYLPRAAETGMHDYSQVSPYLGAPFTLFNVGPDNLLYGGIVRTVNAHHPDIFPLRGEHVVGIPPVLLICFVIGAIWCWKHLSVLRAPIVAVVVFWILTLNIGGNSLWIWIYQAVPGAKATRAVVRSYIFLAGPVAVIAIIGLAGMFKMRGRVLLQVGLGLLLVVEQLNTGSVALLDGMEEKRRLADLPPPPAECLAFAAMVSREGKSPGQPDLLKQYSHNVDAMLIGEVFDLETINGVSTFNPPDWNFNDPTRFDYALRVKDYADKHDIEGLCGLDIAALRWDQEINSSIPMPSMPLAQPMEVGIGKQGSQALGSDWWPNESWGIWGRARATLWIMPPAPGNDTFLLTVLAQAFPHAPAPSQRVKVFADGALVATWDVLPTPSEFSAVLKRPKGQAIKVEFVAEDPISPSLLGTSLDSRVLGLGLLEYRLDPLSRDRLP</sequence>
<feature type="transmembrane region" description="Helical" evidence="1">
    <location>
        <begin position="203"/>
        <end position="221"/>
    </location>
</feature>